<reference evidence="2 3" key="1">
    <citation type="submission" date="2023-09" db="EMBL/GenBank/DDBJ databases">
        <title>Thioclava shenzhenensis sp. nov., a multidrug resistant bacteria-antagonizing species isolated from coastal seawater.</title>
        <authorList>
            <person name="Long M."/>
        </authorList>
    </citation>
    <scope>NUCLEOTIDE SEQUENCE [LARGE SCALE GENOMIC DNA]</scope>
    <source>
        <strain evidence="2 3">FTW29</strain>
    </source>
</reference>
<dbReference type="Proteomes" id="UP001623290">
    <property type="component" value="Chromosome"/>
</dbReference>
<keyword evidence="1" id="KW-0812">Transmembrane</keyword>
<evidence type="ECO:0000313" key="3">
    <source>
        <dbReference type="Proteomes" id="UP001623290"/>
    </source>
</evidence>
<organism evidence="2 3">
    <name type="scientific">Thioclava litoralis</name>
    <dbReference type="NCBI Taxonomy" id="3076557"/>
    <lineage>
        <taxon>Bacteria</taxon>
        <taxon>Pseudomonadati</taxon>
        <taxon>Pseudomonadota</taxon>
        <taxon>Alphaproteobacteria</taxon>
        <taxon>Rhodobacterales</taxon>
        <taxon>Paracoccaceae</taxon>
        <taxon>Thioclava</taxon>
    </lineage>
</organism>
<feature type="transmembrane region" description="Helical" evidence="1">
    <location>
        <begin position="130"/>
        <end position="154"/>
    </location>
</feature>
<dbReference type="RefSeq" id="WP_406721490.1">
    <property type="nucleotide sequence ID" value="NZ_CP135443.1"/>
</dbReference>
<keyword evidence="1" id="KW-1133">Transmembrane helix</keyword>
<protein>
    <submittedName>
        <fullName evidence="2">Uncharacterized protein</fullName>
    </submittedName>
</protein>
<keyword evidence="3" id="KW-1185">Reference proteome</keyword>
<evidence type="ECO:0000256" key="1">
    <source>
        <dbReference type="SAM" id="Phobius"/>
    </source>
</evidence>
<accession>A0ABZ1E3H9</accession>
<evidence type="ECO:0000313" key="2">
    <source>
        <dbReference type="EMBL" id="WRY34812.1"/>
    </source>
</evidence>
<dbReference type="EMBL" id="CP135443">
    <property type="protein sequence ID" value="WRY34812.1"/>
    <property type="molecule type" value="Genomic_DNA"/>
</dbReference>
<feature type="transmembrane region" description="Helical" evidence="1">
    <location>
        <begin position="44"/>
        <end position="61"/>
    </location>
</feature>
<sequence>MMDQLICEELEVNTDRRLWNRLARSAKLVSPTVLEVPDLFRQRLRFILTAFSLFMFGVVGYDQYSTGTNLLSDFKDDIEFVYFLEDALKINYERSKSVRETLGEPVPTIEEYVQDFEKWKPFWVRFRSSLIPTFLMMLFVFGGLLISIFAPIALPVRFDREMRLAYTKRGRHIYVARMGKGRYLLKDEIKLSTEDTTPILTDRGGGDHVLVVELYRLDKPEKKKKFRLGAYPCPLGPAQGYYLGGLVKNFCKAPPTERPDLERLHFDETWLGQLYRDKVLPLDWLRWWLRHASLIPRRFNNKKLDKTLLEFATRPE</sequence>
<name>A0ABZ1E3H9_9RHOB</name>
<keyword evidence="1" id="KW-0472">Membrane</keyword>
<gene>
    <name evidence="2" type="ORF">RPE78_05875</name>
</gene>
<proteinExistence type="predicted"/>